<name>A0A397Z5Q7_BRACM</name>
<dbReference type="EMBL" id="CM010632">
    <property type="protein sequence ID" value="RID60979.1"/>
    <property type="molecule type" value="Genomic_DNA"/>
</dbReference>
<gene>
    <name evidence="1" type="ORF">BRARA_E00159</name>
</gene>
<dbReference type="Proteomes" id="UP000264353">
    <property type="component" value="Chromosome A5"/>
</dbReference>
<dbReference type="AlphaFoldDB" id="A0A397Z5Q7"/>
<sequence>MPVLSEVQIHVIIVTRQHRSPPKCTNQISFYHYHPLKKCHIKGYLDKKENKNVGKMIVELFNRESESQLPICP</sequence>
<accession>A0A397Z5Q7</accession>
<protein>
    <submittedName>
        <fullName evidence="1">Uncharacterized protein</fullName>
    </submittedName>
</protein>
<evidence type="ECO:0000313" key="1">
    <source>
        <dbReference type="EMBL" id="RID60979.1"/>
    </source>
</evidence>
<reference evidence="1 2" key="1">
    <citation type="submission" date="2018-06" db="EMBL/GenBank/DDBJ databases">
        <title>WGS assembly of Brassica rapa FPsc.</title>
        <authorList>
            <person name="Bowman J."/>
            <person name="Kohchi T."/>
            <person name="Yamato K."/>
            <person name="Jenkins J."/>
            <person name="Shu S."/>
            <person name="Ishizaki K."/>
            <person name="Yamaoka S."/>
            <person name="Nishihama R."/>
            <person name="Nakamura Y."/>
            <person name="Berger F."/>
            <person name="Adam C."/>
            <person name="Aki S."/>
            <person name="Althoff F."/>
            <person name="Araki T."/>
            <person name="Arteaga-Vazquez M."/>
            <person name="Balasubrmanian S."/>
            <person name="Bauer D."/>
            <person name="Boehm C."/>
            <person name="Briginshaw L."/>
            <person name="Caballero-Perez J."/>
            <person name="Catarino B."/>
            <person name="Chen F."/>
            <person name="Chiyoda S."/>
            <person name="Chovatia M."/>
            <person name="Davies K."/>
            <person name="Delmans M."/>
            <person name="Demura T."/>
            <person name="Dierschke T."/>
            <person name="Dolan L."/>
            <person name="Dorantes-Acosta A."/>
            <person name="Eklund D."/>
            <person name="Florent S."/>
            <person name="Flores-Sandoval E."/>
            <person name="Fujiyama A."/>
            <person name="Fukuzawa H."/>
            <person name="Galik B."/>
            <person name="Grimanelli D."/>
            <person name="Grimwood J."/>
            <person name="Grossniklaus U."/>
            <person name="Hamada T."/>
            <person name="Haseloff J."/>
            <person name="Hetherington A."/>
            <person name="Higo A."/>
            <person name="Hirakawa Y."/>
            <person name="Hundley H."/>
            <person name="Ikeda Y."/>
            <person name="Inoue K."/>
            <person name="Inoue S."/>
            <person name="Ishida S."/>
            <person name="Jia Q."/>
            <person name="Kakita M."/>
            <person name="Kanazawa T."/>
            <person name="Kawai Y."/>
            <person name="Kawashima T."/>
            <person name="Kennedy M."/>
            <person name="Kinose K."/>
            <person name="Kinoshita T."/>
            <person name="Kohara Y."/>
            <person name="Koide E."/>
            <person name="Komatsu K."/>
            <person name="Kopischke S."/>
            <person name="Kubo M."/>
            <person name="Kyozuka J."/>
            <person name="Lagercrantz U."/>
            <person name="Lin S."/>
            <person name="Lindquist E."/>
            <person name="Lipzen A."/>
            <person name="Lu C."/>
            <person name="Luna E."/>
            <person name="Martienssen R."/>
            <person name="Minamino N."/>
            <person name="Mizutani M."/>
            <person name="Mizutani M."/>
            <person name="Mochizuki N."/>
            <person name="Monte I."/>
            <person name="Mosher R."/>
            <person name="Nagasaki H."/>
            <person name="Nakagami H."/>
            <person name="Naramoto S."/>
            <person name="Nishitani K."/>
            <person name="Ohtani M."/>
            <person name="Okamoto T."/>
            <person name="Okumura M."/>
            <person name="Phillips J."/>
            <person name="Pollak B."/>
            <person name="Reinders A."/>
            <person name="Roevekamp M."/>
            <person name="Sano R."/>
            <person name="Sawa S."/>
            <person name="Schmid M."/>
            <person name="Shirakawa M."/>
            <person name="Solano R."/>
            <person name="Spunde A."/>
            <person name="Suetsugu N."/>
            <person name="Sugano S."/>
            <person name="Sugiyama A."/>
            <person name="Sun R."/>
            <person name="Suzuki Y."/>
            <person name="Takenaka M."/>
            <person name="Takezawa D."/>
            <person name="Tomogane H."/>
            <person name="Tsuzuki M."/>
            <person name="Ueda T."/>
            <person name="Umeda M."/>
            <person name="Ward J."/>
            <person name="Watanabe Y."/>
            <person name="Yazaki K."/>
            <person name="Yokoyama R."/>
            <person name="Yoshitake Y."/>
            <person name="Yotsui I."/>
            <person name="Zachgo S."/>
            <person name="Schmutz J."/>
        </authorList>
    </citation>
    <scope>NUCLEOTIDE SEQUENCE [LARGE SCALE GENOMIC DNA]</scope>
    <source>
        <strain evidence="2">cv. B-3</strain>
    </source>
</reference>
<proteinExistence type="predicted"/>
<organism evidence="1 2">
    <name type="scientific">Brassica campestris</name>
    <name type="common">Field mustard</name>
    <dbReference type="NCBI Taxonomy" id="3711"/>
    <lineage>
        <taxon>Eukaryota</taxon>
        <taxon>Viridiplantae</taxon>
        <taxon>Streptophyta</taxon>
        <taxon>Embryophyta</taxon>
        <taxon>Tracheophyta</taxon>
        <taxon>Spermatophyta</taxon>
        <taxon>Magnoliopsida</taxon>
        <taxon>eudicotyledons</taxon>
        <taxon>Gunneridae</taxon>
        <taxon>Pentapetalae</taxon>
        <taxon>rosids</taxon>
        <taxon>malvids</taxon>
        <taxon>Brassicales</taxon>
        <taxon>Brassicaceae</taxon>
        <taxon>Brassiceae</taxon>
        <taxon>Brassica</taxon>
    </lineage>
</organism>
<evidence type="ECO:0000313" key="2">
    <source>
        <dbReference type="Proteomes" id="UP000264353"/>
    </source>
</evidence>